<dbReference type="Pfam" id="PF01645">
    <property type="entry name" value="Glu_synthase"/>
    <property type="match status" value="1"/>
</dbReference>
<evidence type="ECO:0000313" key="17">
    <source>
        <dbReference type="EMBL" id="MFC4108140.1"/>
    </source>
</evidence>
<dbReference type="CDD" id="cd00982">
    <property type="entry name" value="gltB_C"/>
    <property type="match status" value="1"/>
</dbReference>
<evidence type="ECO:0000256" key="12">
    <source>
        <dbReference type="ARBA" id="ARBA00023164"/>
    </source>
</evidence>
<dbReference type="SUPFAM" id="SSF51395">
    <property type="entry name" value="FMN-linked oxidoreductases"/>
    <property type="match status" value="1"/>
</dbReference>
<dbReference type="CDD" id="cd02808">
    <property type="entry name" value="GltS_FMN"/>
    <property type="match status" value="1"/>
</dbReference>
<evidence type="ECO:0000256" key="1">
    <source>
        <dbReference type="ARBA" id="ARBA00001917"/>
    </source>
</evidence>
<dbReference type="EMBL" id="JBHSBN010000013">
    <property type="protein sequence ID" value="MFC4108140.1"/>
    <property type="molecule type" value="Genomic_DNA"/>
</dbReference>
<gene>
    <name evidence="17" type="ORF">ACFOX0_19685</name>
</gene>
<dbReference type="Pfam" id="PF01493">
    <property type="entry name" value="GXGXG"/>
    <property type="match status" value="1"/>
</dbReference>
<evidence type="ECO:0000256" key="15">
    <source>
        <dbReference type="SAM" id="MobiDB-lite"/>
    </source>
</evidence>
<keyword evidence="4" id="KW-0028">Amino-acid biosynthesis</keyword>
<reference evidence="18" key="1">
    <citation type="journal article" date="2019" name="Int. J. Syst. Evol. Microbiol.">
        <title>The Global Catalogue of Microorganisms (GCM) 10K type strain sequencing project: providing services to taxonomists for standard genome sequencing and annotation.</title>
        <authorList>
            <consortium name="The Broad Institute Genomics Platform"/>
            <consortium name="The Broad Institute Genome Sequencing Center for Infectious Disease"/>
            <person name="Wu L."/>
            <person name="Ma J."/>
        </authorList>
    </citation>
    <scope>NUCLEOTIDE SEQUENCE [LARGE SCALE GENOMIC DNA]</scope>
    <source>
        <strain evidence="18">2902at01</strain>
    </source>
</reference>
<keyword evidence="13" id="KW-0003">3Fe-4S</keyword>
<evidence type="ECO:0000256" key="11">
    <source>
        <dbReference type="ARBA" id="ARBA00023014"/>
    </source>
</evidence>
<feature type="compositionally biased region" description="Basic and acidic residues" evidence="15">
    <location>
        <begin position="828"/>
        <end position="838"/>
    </location>
</feature>
<evidence type="ECO:0000256" key="2">
    <source>
        <dbReference type="ARBA" id="ARBA00001927"/>
    </source>
</evidence>
<comment type="cofactor">
    <cofactor evidence="2">
        <name>[3Fe-4S] cluster</name>
        <dbReference type="ChEBI" id="CHEBI:21137"/>
    </cofactor>
</comment>
<evidence type="ECO:0000256" key="9">
    <source>
        <dbReference type="ARBA" id="ARBA00023002"/>
    </source>
</evidence>
<dbReference type="InterPro" id="IPR006982">
    <property type="entry name" value="Glu_synth_centr_N"/>
</dbReference>
<dbReference type="SUPFAM" id="SSF56235">
    <property type="entry name" value="N-terminal nucleophile aminohydrolases (Ntn hydrolases)"/>
    <property type="match status" value="1"/>
</dbReference>
<keyword evidence="10" id="KW-0408">Iron</keyword>
<evidence type="ECO:0000313" key="18">
    <source>
        <dbReference type="Proteomes" id="UP001595868"/>
    </source>
</evidence>
<keyword evidence="11" id="KW-0411">Iron-sulfur</keyword>
<evidence type="ECO:0000256" key="5">
    <source>
        <dbReference type="ARBA" id="ARBA00022630"/>
    </source>
</evidence>
<evidence type="ECO:0000259" key="16">
    <source>
        <dbReference type="PROSITE" id="PS51278"/>
    </source>
</evidence>
<evidence type="ECO:0000256" key="7">
    <source>
        <dbReference type="ARBA" id="ARBA00022723"/>
    </source>
</evidence>
<dbReference type="InterPro" id="IPR036485">
    <property type="entry name" value="Glu_synth_asu_C_sf"/>
</dbReference>
<organism evidence="17 18">
    <name type="scientific">Micromonospora zhanjiangensis</name>
    <dbReference type="NCBI Taxonomy" id="1522057"/>
    <lineage>
        <taxon>Bacteria</taxon>
        <taxon>Bacillati</taxon>
        <taxon>Actinomycetota</taxon>
        <taxon>Actinomycetes</taxon>
        <taxon>Micromonosporales</taxon>
        <taxon>Micromonosporaceae</taxon>
        <taxon>Micromonospora</taxon>
    </lineage>
</organism>
<evidence type="ECO:0000256" key="13">
    <source>
        <dbReference type="ARBA" id="ARBA00023291"/>
    </source>
</evidence>
<comment type="cofactor">
    <cofactor evidence="1">
        <name>FMN</name>
        <dbReference type="ChEBI" id="CHEBI:58210"/>
    </cofactor>
</comment>
<feature type="compositionally biased region" description="Basic and acidic residues" evidence="15">
    <location>
        <begin position="1633"/>
        <end position="1643"/>
    </location>
</feature>
<keyword evidence="8" id="KW-0315">Glutamine amidotransferase</keyword>
<dbReference type="InterPro" id="IPR002489">
    <property type="entry name" value="Glu_synth_asu_C"/>
</dbReference>
<keyword evidence="5" id="KW-0285">Flavoprotein</keyword>
<dbReference type="InterPro" id="IPR002932">
    <property type="entry name" value="Glu_synthdom"/>
</dbReference>
<dbReference type="PROSITE" id="PS51278">
    <property type="entry name" value="GATASE_TYPE_2"/>
    <property type="match status" value="1"/>
</dbReference>
<proteinExistence type="inferred from homology"/>
<feature type="compositionally biased region" description="Low complexity" evidence="15">
    <location>
        <begin position="1611"/>
        <end position="1632"/>
    </location>
</feature>
<evidence type="ECO:0000256" key="14">
    <source>
        <dbReference type="ARBA" id="ARBA00029440"/>
    </source>
</evidence>
<keyword evidence="6" id="KW-0288">FMN</keyword>
<evidence type="ECO:0000256" key="10">
    <source>
        <dbReference type="ARBA" id="ARBA00023004"/>
    </source>
</evidence>
<feature type="region of interest" description="Disordered" evidence="15">
    <location>
        <begin position="1600"/>
        <end position="1643"/>
    </location>
</feature>
<dbReference type="PANTHER" id="PTHR11938:SF133">
    <property type="entry name" value="GLUTAMATE SYNTHASE (NADH)"/>
    <property type="match status" value="1"/>
</dbReference>
<dbReference type="Pfam" id="PF00310">
    <property type="entry name" value="GATase_2"/>
    <property type="match status" value="1"/>
</dbReference>
<evidence type="ECO:0000256" key="4">
    <source>
        <dbReference type="ARBA" id="ARBA00022605"/>
    </source>
</evidence>
<sequence>MAFSYPLPPQNRPAGDRTGLYDPAYEHDACGVAFVADLHGRRSHEVVAGGLSALCRLDHRGARGAEPNTGDGAGIMIQVPDGFLREAVDLSLPPAGQYATGLVFLPADPDEELRARRVVEKYALVEGAEIIGWRDVPVRPDGLGETADAARPRIRQVFLAAHRLTGSPAGPAGEPLAGLELDRVAFCVRKQAERETAQRGVPAYFPSLSARTMVYKGMLTPDQLPAFYPDLTDPRVTSAIALVHSRFSTNTFPSWPLAHPYRLIAHNGEINTIRGNKNWMQAREAALASDSSDKGGGAAHHIPGNIKRLFPVCTPGGSDSATFDEVLELLHLAGRSLPHAVLMMIPEAWENDPDMTPAKRAFYRFHASLMEPWDGPASVAFTDGTLVGAVLDRNGLRPGRWWRTVDGLVVLGSEAGVLDLDPASVVAKGRLQPGRMFLVDTAAGRIVTDDEIKAELAAEHPYDDWLHAGLIDLADLPPREHIVYTHDSVRRRQQTFGYTEEELKILLGPMARTGAEPLGSMGTDTPVSPLSTKPRLLYDYFHQLFAQVTNPPLDAIREELVTSLQQTIGPEGNLLDPGPASCRQVALPYPIIDNDELAKLLSIDEDGDLPGFKAVRVSGLYRLRDGAAGLKARLTEICRHVSEAIEDGVRILVLSDRDSTADLVPIPSLLLTAAVHQHLVREQTRTQIALIVESGDCREVHHAAVLIGYGAAAVNPYLAFESVEDLIATGALPGLEPRQAIRNYVKALGKGVLKIMSKMGISTVSSYCGAQVFEAVGLDARLVERYFRGTPSTIGGIGLTELHAEIAARHAVAWPPGAGPTDDGPAGTDHRAADRRPATDGGSAADGRPAPRRLTVGGEYQWRRDGELHLFNPETVFLLQHATRSRQYDVFRRYTATVDDLAARGGSLRGLFRIREGVREPVPPDQVEPASEIVKRFATGAMSYGSISAEAHETLAVAMNRLGGRSNTGEGGEDVDRLHDPLRRSAVKQIASGRFGVTSEYLVNADDLQIKMAQGAKPGEGGQLPGNKVWPWIARTRHATPGVGLISPPPHHDIYSIEDLAQLVHDLKCVNPTARVHVKLVSEVGVGTVAAGVAKLKADVILIAGHDGGTGASPLNSLKHAGTPWELGLAEAQQTLLLNGLRDRVTVQVDGQLKTGRDVLIAALLGAEEYGFATAPLIVSGCVMMRVCHLDTCPVGIATQNPVLRERYTGRPEFVENFFLFLAEEVRGYLAELGFRTLDEAIGASELLDFVPAVEHWKGKGLDLTPVLAAPIVPSGAARRGVRAQDHGLERALDNELLALAAPALGEPVSWTSAPGQQARATASVTPVRARVAVRNEHRSVGAMLGGEVTRRFGGAGLPADTIEFTLTGTAGQSFGAFLPPGVTLRLFGDANDYVGKGLSGGRLVVRPDPTAPFVARPVDGPEAGRPAVGSRAEDQIIAGNTILYGATAGELLLRGRVGERFAVRNSGAVAVVEGVGDHGCEYMTGGTVVVLGPTGRNFAAGMSGGTAYVWRLDPRRVNTELVDLAPPSDDERGTLHNLVQRHFAETDSAIAEELLKRWPEAVEEFTAVVPRDYKRVRQIMREAEAAGLDVDEAVMSALSAPRTDPGGAVGAPVGTPPTAVGAGTADSAAADATHDNPEVSRA</sequence>
<comment type="caution">
    <text evidence="17">The sequence shown here is derived from an EMBL/GenBank/DDBJ whole genome shotgun (WGS) entry which is preliminary data.</text>
</comment>
<dbReference type="InterPro" id="IPR017932">
    <property type="entry name" value="GATase_2_dom"/>
</dbReference>
<name>A0ABV8KQH8_9ACTN</name>
<evidence type="ECO:0000256" key="3">
    <source>
        <dbReference type="ARBA" id="ARBA00009716"/>
    </source>
</evidence>
<feature type="region of interest" description="Disordered" evidence="15">
    <location>
        <begin position="813"/>
        <end position="853"/>
    </location>
</feature>
<feature type="compositionally biased region" description="Low complexity" evidence="15">
    <location>
        <begin position="815"/>
        <end position="827"/>
    </location>
</feature>
<evidence type="ECO:0000256" key="8">
    <source>
        <dbReference type="ARBA" id="ARBA00022962"/>
    </source>
</evidence>
<dbReference type="SUPFAM" id="SSF69336">
    <property type="entry name" value="Alpha subunit of glutamate synthase, C-terminal domain"/>
    <property type="match status" value="1"/>
</dbReference>
<dbReference type="InterPro" id="IPR029055">
    <property type="entry name" value="Ntn_hydrolases_N"/>
</dbReference>
<protein>
    <submittedName>
        <fullName evidence="17">Glutamate synthase-related protein</fullName>
    </submittedName>
</protein>
<feature type="domain" description="Glutamine amidotransferase type-2" evidence="16">
    <location>
        <begin position="30"/>
        <end position="442"/>
    </location>
</feature>
<comment type="pathway">
    <text evidence="14">Amino-acid biosynthesis.</text>
</comment>
<keyword evidence="18" id="KW-1185">Reference proteome</keyword>
<comment type="similarity">
    <text evidence="3">Belongs to the glutamate synthase family.</text>
</comment>
<dbReference type="Proteomes" id="UP001595868">
    <property type="component" value="Unassembled WGS sequence"/>
</dbReference>
<dbReference type="Gene3D" id="3.60.20.10">
    <property type="entry name" value="Glutamine Phosphoribosylpyrophosphate, subunit 1, domain 1"/>
    <property type="match status" value="1"/>
</dbReference>
<dbReference type="RefSeq" id="WP_377547958.1">
    <property type="nucleotide sequence ID" value="NZ_JBHSBN010000013.1"/>
</dbReference>
<dbReference type="Gene3D" id="3.20.20.70">
    <property type="entry name" value="Aldolase class I"/>
    <property type="match status" value="2"/>
</dbReference>
<keyword evidence="7" id="KW-0479">Metal-binding</keyword>
<dbReference type="CDD" id="cd00713">
    <property type="entry name" value="GltS"/>
    <property type="match status" value="1"/>
</dbReference>
<dbReference type="InterPro" id="IPR013785">
    <property type="entry name" value="Aldolase_TIM"/>
</dbReference>
<dbReference type="InterPro" id="IPR050711">
    <property type="entry name" value="ET-N_metabolism_enzyme"/>
</dbReference>
<dbReference type="Gene3D" id="2.160.20.60">
    <property type="entry name" value="Glutamate synthase, alpha subunit, C-terminal domain"/>
    <property type="match status" value="1"/>
</dbReference>
<dbReference type="Pfam" id="PF04898">
    <property type="entry name" value="Glu_syn_central"/>
    <property type="match status" value="1"/>
</dbReference>
<dbReference type="PANTHER" id="PTHR11938">
    <property type="entry name" value="FAD NADPH DEHYDROGENASE/OXIDOREDUCTASE"/>
    <property type="match status" value="1"/>
</dbReference>
<keyword evidence="9" id="KW-0560">Oxidoreductase</keyword>
<evidence type="ECO:0000256" key="6">
    <source>
        <dbReference type="ARBA" id="ARBA00022643"/>
    </source>
</evidence>
<keyword evidence="12" id="KW-0314">Glutamate biosynthesis</keyword>
<accession>A0ABV8KQH8</accession>